<gene>
    <name evidence="2" type="ORF">SORBI_3005G148700</name>
</gene>
<feature type="chain" id="PRO_5008589118" evidence="1">
    <location>
        <begin position="42"/>
        <end position="180"/>
    </location>
</feature>
<sequence length="180" mass="19973">MRNSIIFLMAKSCTSRQIEHFNAAVLLVLLIMSPSRTTCQAENLDSSDPDHYSPQLLTGMIRPRQMSCFQDINHCTFASCSNLCIAKGVRSNRAFCLNWTDKYGQSHVECCCPQLAASPTKILIPQHPFTCYQDHDSQGCTTCSSFCGAKGFVAERAPCFTRNDDSGRAHSECCCTHETV</sequence>
<name>A0A1B6PSL6_SORBI</name>
<keyword evidence="1" id="KW-0732">Signal</keyword>
<keyword evidence="3" id="KW-1185">Reference proteome</keyword>
<organism evidence="2 3">
    <name type="scientific">Sorghum bicolor</name>
    <name type="common">Sorghum</name>
    <name type="synonym">Sorghum vulgare</name>
    <dbReference type="NCBI Taxonomy" id="4558"/>
    <lineage>
        <taxon>Eukaryota</taxon>
        <taxon>Viridiplantae</taxon>
        <taxon>Streptophyta</taxon>
        <taxon>Embryophyta</taxon>
        <taxon>Tracheophyta</taxon>
        <taxon>Spermatophyta</taxon>
        <taxon>Magnoliopsida</taxon>
        <taxon>Liliopsida</taxon>
        <taxon>Poales</taxon>
        <taxon>Poaceae</taxon>
        <taxon>PACMAD clade</taxon>
        <taxon>Panicoideae</taxon>
        <taxon>Andropogonodae</taxon>
        <taxon>Andropogoneae</taxon>
        <taxon>Sorghinae</taxon>
        <taxon>Sorghum</taxon>
    </lineage>
</organism>
<evidence type="ECO:0000313" key="2">
    <source>
        <dbReference type="EMBL" id="KXG28655.1"/>
    </source>
</evidence>
<reference evidence="2 3" key="1">
    <citation type="journal article" date="2009" name="Nature">
        <title>The Sorghum bicolor genome and the diversification of grasses.</title>
        <authorList>
            <person name="Paterson A.H."/>
            <person name="Bowers J.E."/>
            <person name="Bruggmann R."/>
            <person name="Dubchak I."/>
            <person name="Grimwood J."/>
            <person name="Gundlach H."/>
            <person name="Haberer G."/>
            <person name="Hellsten U."/>
            <person name="Mitros T."/>
            <person name="Poliakov A."/>
            <person name="Schmutz J."/>
            <person name="Spannagl M."/>
            <person name="Tang H."/>
            <person name="Wang X."/>
            <person name="Wicker T."/>
            <person name="Bharti A.K."/>
            <person name="Chapman J."/>
            <person name="Feltus F.A."/>
            <person name="Gowik U."/>
            <person name="Grigoriev I.V."/>
            <person name="Lyons E."/>
            <person name="Maher C.A."/>
            <person name="Martis M."/>
            <person name="Narechania A."/>
            <person name="Otillar R.P."/>
            <person name="Penning B.W."/>
            <person name="Salamov A.A."/>
            <person name="Wang Y."/>
            <person name="Zhang L."/>
            <person name="Carpita N.C."/>
            <person name="Freeling M."/>
            <person name="Gingle A.R."/>
            <person name="Hash C.T."/>
            <person name="Keller B."/>
            <person name="Klein P."/>
            <person name="Kresovich S."/>
            <person name="McCann M.C."/>
            <person name="Ming R."/>
            <person name="Peterson D.G."/>
            <person name="Mehboob-ur-Rahman"/>
            <person name="Ware D."/>
            <person name="Westhoff P."/>
            <person name="Mayer K.F."/>
            <person name="Messing J."/>
            <person name="Rokhsar D.S."/>
        </authorList>
    </citation>
    <scope>NUCLEOTIDE SEQUENCE [LARGE SCALE GENOMIC DNA]</scope>
    <source>
        <strain evidence="3">cv. BTx623</strain>
    </source>
</reference>
<protein>
    <submittedName>
        <fullName evidence="2">Uncharacterized protein</fullName>
    </submittedName>
</protein>
<proteinExistence type="predicted"/>
<evidence type="ECO:0000256" key="1">
    <source>
        <dbReference type="SAM" id="SignalP"/>
    </source>
</evidence>
<reference evidence="3" key="2">
    <citation type="journal article" date="2018" name="Plant J.">
        <title>The Sorghum bicolor reference genome: improved assembly, gene annotations, a transcriptome atlas, and signatures of genome organization.</title>
        <authorList>
            <person name="McCormick R.F."/>
            <person name="Truong S.K."/>
            <person name="Sreedasyam A."/>
            <person name="Jenkins J."/>
            <person name="Shu S."/>
            <person name="Sims D."/>
            <person name="Kennedy M."/>
            <person name="Amirebrahimi M."/>
            <person name="Weers B.D."/>
            <person name="McKinley B."/>
            <person name="Mattison A."/>
            <person name="Morishige D.T."/>
            <person name="Grimwood J."/>
            <person name="Schmutz J."/>
            <person name="Mullet J.E."/>
        </authorList>
    </citation>
    <scope>NUCLEOTIDE SEQUENCE [LARGE SCALE GENOMIC DNA]</scope>
    <source>
        <strain evidence="3">cv. BTx623</strain>
    </source>
</reference>
<dbReference type="AlphaFoldDB" id="A0A1B6PSL6"/>
<evidence type="ECO:0000313" key="3">
    <source>
        <dbReference type="Proteomes" id="UP000000768"/>
    </source>
</evidence>
<accession>A0A1B6PSL6</accession>
<dbReference type="OMA" id="CCCTHET"/>
<feature type="signal peptide" evidence="1">
    <location>
        <begin position="1"/>
        <end position="41"/>
    </location>
</feature>
<dbReference type="Gramene" id="KXG28655">
    <property type="protein sequence ID" value="KXG28655"/>
    <property type="gene ID" value="SORBI_3005G148700"/>
</dbReference>
<dbReference type="InParanoid" id="A0A1B6PSL6"/>
<dbReference type="EMBL" id="CM000764">
    <property type="protein sequence ID" value="KXG28655.1"/>
    <property type="molecule type" value="Genomic_DNA"/>
</dbReference>
<dbReference type="Proteomes" id="UP000000768">
    <property type="component" value="Chromosome 5"/>
</dbReference>